<proteinExistence type="predicted"/>
<keyword evidence="3" id="KW-1185">Reference proteome</keyword>
<organism evidence="1">
    <name type="scientific">Cladocopium goreaui</name>
    <dbReference type="NCBI Taxonomy" id="2562237"/>
    <lineage>
        <taxon>Eukaryota</taxon>
        <taxon>Sar</taxon>
        <taxon>Alveolata</taxon>
        <taxon>Dinophyceae</taxon>
        <taxon>Suessiales</taxon>
        <taxon>Symbiodiniaceae</taxon>
        <taxon>Cladocopium</taxon>
    </lineage>
</organism>
<gene>
    <name evidence="1" type="ORF">C1SCF055_LOCUS16684</name>
</gene>
<reference evidence="2 3" key="2">
    <citation type="submission" date="2024-05" db="EMBL/GenBank/DDBJ databases">
        <authorList>
            <person name="Chen Y."/>
            <person name="Shah S."/>
            <person name="Dougan E. K."/>
            <person name="Thang M."/>
            <person name="Chan C."/>
        </authorList>
    </citation>
    <scope>NUCLEOTIDE SEQUENCE [LARGE SCALE GENOMIC DNA]</scope>
</reference>
<dbReference type="Proteomes" id="UP001152797">
    <property type="component" value="Unassembled WGS sequence"/>
</dbReference>
<evidence type="ECO:0000313" key="1">
    <source>
        <dbReference type="EMBL" id="CAI3989624.1"/>
    </source>
</evidence>
<comment type="caution">
    <text evidence="1">The sequence shown here is derived from an EMBL/GenBank/DDBJ whole genome shotgun (WGS) entry which is preliminary data.</text>
</comment>
<evidence type="ECO:0000313" key="2">
    <source>
        <dbReference type="EMBL" id="CAL4776936.1"/>
    </source>
</evidence>
<dbReference type="OrthoDB" id="425363at2759"/>
<accession>A0A9P1CDA9</accession>
<dbReference type="EMBL" id="CAMXCT030001390">
    <property type="protein sequence ID" value="CAL4776936.1"/>
    <property type="molecule type" value="Genomic_DNA"/>
</dbReference>
<reference evidence="1" key="1">
    <citation type="submission" date="2022-10" db="EMBL/GenBank/DDBJ databases">
        <authorList>
            <person name="Chen Y."/>
            <person name="Dougan E. K."/>
            <person name="Chan C."/>
            <person name="Rhodes N."/>
            <person name="Thang M."/>
        </authorList>
    </citation>
    <scope>NUCLEOTIDE SEQUENCE</scope>
</reference>
<dbReference type="EMBL" id="CAMXCT020001390">
    <property type="protein sequence ID" value="CAL1142999.1"/>
    <property type="molecule type" value="Genomic_DNA"/>
</dbReference>
<protein>
    <submittedName>
        <fullName evidence="2">Cryptochrome DASH, chloroplastic/mitochondrial</fullName>
    </submittedName>
</protein>
<dbReference type="EMBL" id="CAMXCT010001390">
    <property type="protein sequence ID" value="CAI3989624.1"/>
    <property type="molecule type" value="Genomic_DNA"/>
</dbReference>
<dbReference type="AlphaFoldDB" id="A0A9P1CDA9"/>
<name>A0A9P1CDA9_9DINO</name>
<sequence length="332" mass="37931">MASIARKDKKKTNVSRGLHKYIHMNNKTLPVAVTNVTIPIRTRVSRRFCIARKPWPVFQLSDWIKACFNTPEFQGIFMLGGKRVGQLEEIEGMLSTFWDRYRYIDSNTPEVESEGRQLKFFAKICGVKGDWPWLRAVFNLKTGYTSSRICHLCPATDWHDLSQAGSVRTWPRNGNVSVPWKPGRVAPIRNLIDGDNPEKVCIDLAHTYAIAGYGKDELASTLILLAVHCNVWGNYNFEIQLARAYEAFADWCARNNKTTTILDFSKKELKIASLQSFPRGLGKGSDAALVSAWLHSEAYGALARLCKEQNWKLYYMRPKVHMIQHVMFLRSI</sequence>
<evidence type="ECO:0000313" key="3">
    <source>
        <dbReference type="Proteomes" id="UP001152797"/>
    </source>
</evidence>